<keyword evidence="4" id="KW-1185">Reference proteome</keyword>
<dbReference type="InterPro" id="IPR045245">
    <property type="entry name" value="Pfs2-like"/>
</dbReference>
<name>B4LZ62_DROVI</name>
<dbReference type="InterPro" id="IPR036322">
    <property type="entry name" value="WD40_repeat_dom_sf"/>
</dbReference>
<dbReference type="InterPro" id="IPR015943">
    <property type="entry name" value="WD40/YVTN_repeat-like_dom_sf"/>
</dbReference>
<dbReference type="Pfam" id="PF00400">
    <property type="entry name" value="WD40"/>
    <property type="match status" value="1"/>
</dbReference>
<dbReference type="FunFam" id="2.130.10.10:FF:000077">
    <property type="entry name" value="WD repeat domain 33"/>
    <property type="match status" value="1"/>
</dbReference>
<feature type="compositionally biased region" description="Polar residues" evidence="2">
    <location>
        <begin position="383"/>
        <end position="393"/>
    </location>
</feature>
<dbReference type="InterPro" id="IPR001680">
    <property type="entry name" value="WD40_rpt"/>
</dbReference>
<dbReference type="HOGENOM" id="CLU_661019_0_0_1"/>
<evidence type="ECO:0000256" key="1">
    <source>
        <dbReference type="PROSITE-ProRule" id="PRU00221"/>
    </source>
</evidence>
<dbReference type="EMBL" id="CH940650">
    <property type="protein sequence ID" value="EDW67069.2"/>
    <property type="molecule type" value="Genomic_DNA"/>
</dbReference>
<feature type="compositionally biased region" description="Polar residues" evidence="2">
    <location>
        <begin position="366"/>
        <end position="375"/>
    </location>
</feature>
<protein>
    <submittedName>
        <fullName evidence="3">Uncharacterized protein</fullName>
    </submittedName>
</protein>
<feature type="region of interest" description="Disordered" evidence="2">
    <location>
        <begin position="360"/>
        <end position="420"/>
    </location>
</feature>
<dbReference type="SUPFAM" id="SSF50978">
    <property type="entry name" value="WD40 repeat-like"/>
    <property type="match status" value="1"/>
</dbReference>
<dbReference type="PANTHER" id="PTHR22836">
    <property type="entry name" value="WD40 REPEAT PROTEIN"/>
    <property type="match status" value="1"/>
</dbReference>
<dbReference type="STRING" id="7244.B4LZ62"/>
<feature type="repeat" description="WD" evidence="1">
    <location>
        <begin position="142"/>
        <end position="174"/>
    </location>
</feature>
<evidence type="ECO:0000313" key="4">
    <source>
        <dbReference type="Proteomes" id="UP000008792"/>
    </source>
</evidence>
<dbReference type="SMART" id="SM00320">
    <property type="entry name" value="WD40"/>
    <property type="match status" value="2"/>
</dbReference>
<dbReference type="OrthoDB" id="16717at2759"/>
<accession>B4LZ62</accession>
<dbReference type="Proteomes" id="UP000008792">
    <property type="component" value="Unassembled WGS sequence"/>
</dbReference>
<feature type="repeat" description="WD" evidence="1">
    <location>
        <begin position="184"/>
        <end position="216"/>
    </location>
</feature>
<dbReference type="PANTHER" id="PTHR22836:SF0">
    <property type="entry name" value="PRE-MRNA 3' END PROCESSING PROTEIN WDR33"/>
    <property type="match status" value="1"/>
</dbReference>
<organism evidence="3 4">
    <name type="scientific">Drosophila virilis</name>
    <name type="common">Fruit fly</name>
    <dbReference type="NCBI Taxonomy" id="7244"/>
    <lineage>
        <taxon>Eukaryota</taxon>
        <taxon>Metazoa</taxon>
        <taxon>Ecdysozoa</taxon>
        <taxon>Arthropoda</taxon>
        <taxon>Hexapoda</taxon>
        <taxon>Insecta</taxon>
        <taxon>Pterygota</taxon>
        <taxon>Neoptera</taxon>
        <taxon>Endopterygota</taxon>
        <taxon>Diptera</taxon>
        <taxon>Brachycera</taxon>
        <taxon>Muscomorpha</taxon>
        <taxon>Ephydroidea</taxon>
        <taxon>Drosophilidae</taxon>
        <taxon>Drosophila</taxon>
    </lineage>
</organism>
<keyword evidence="1" id="KW-0853">WD repeat</keyword>
<dbReference type="GO" id="GO:0005847">
    <property type="term" value="C:mRNA cleavage and polyadenylation specificity factor complex"/>
    <property type="evidence" value="ECO:0007669"/>
    <property type="project" value="TreeGrafter"/>
</dbReference>
<evidence type="ECO:0000313" key="3">
    <source>
        <dbReference type="EMBL" id="EDW67069.2"/>
    </source>
</evidence>
<gene>
    <name evidence="3" type="primary">Dvir\GJ23956</name>
    <name evidence="3" type="ORF">Dvir_GJ23956</name>
</gene>
<dbReference type="Gene3D" id="2.130.10.10">
    <property type="entry name" value="YVTN repeat-like/Quinoprotein amine dehydrogenase"/>
    <property type="match status" value="1"/>
</dbReference>
<dbReference type="GO" id="GO:0031124">
    <property type="term" value="P:mRNA 3'-end processing"/>
    <property type="evidence" value="ECO:0007669"/>
    <property type="project" value="InterPro"/>
</dbReference>
<dbReference type="FunCoup" id="B4LZ62">
    <property type="interactions" value="852"/>
</dbReference>
<sequence length="480" mass="54455">MDLSQPPPQLLTAPSALATNFTSMPPPSMGGQHYRHYHPHHGAGKQGYNHFKPFMPGGFQRPFGMSQDDFDGKRLRKSVMRKTVDYNASIIKALEARLWQRDYRDRLALQPDSIYVPQMLPPSSSLDNPANAITTRFVKTATNKMRCPIFTLAWTPEGRRLVTGASSGEFTLWNGLTFNFETILQAHDIAVRTMVWSHNDSWMVTGDHGGYVKYWQSNMNNVKMYQAHKEAIRGIRYCLMIVIVNCIYHFAAAVAASMRPPPNHPKLARLQLRSGSLACKSLNALLLAIVTWALGRVFSCTPTVETAQARSEVSPPLKKSRFEPRQHNAQLVCVRELLLLKKPFLPSLLTVKAQQPKTEFIDEPSSYGSGSPMDQSTREETNRPNPWASNAPWSNYGNGNGSGSANHNGYKNNGGDSFNDRDREQFQRVVQQQQQQQQQQQWAATLKTGQQRWLWRWRGRRRWAKSGPKQQQTVLVQHPT</sequence>
<dbReference type="PROSITE" id="PS50082">
    <property type="entry name" value="WD_REPEATS_2"/>
    <property type="match status" value="2"/>
</dbReference>
<reference evidence="3 4" key="1">
    <citation type="journal article" date="2007" name="Nature">
        <title>Evolution of genes and genomes on the Drosophila phylogeny.</title>
        <authorList>
            <consortium name="Drosophila 12 Genomes Consortium"/>
            <person name="Clark A.G."/>
            <person name="Eisen M.B."/>
            <person name="Smith D.R."/>
            <person name="Bergman C.M."/>
            <person name="Oliver B."/>
            <person name="Markow T.A."/>
            <person name="Kaufman T.C."/>
            <person name="Kellis M."/>
            <person name="Gelbart W."/>
            <person name="Iyer V.N."/>
            <person name="Pollard D.A."/>
            <person name="Sackton T.B."/>
            <person name="Larracuente A.M."/>
            <person name="Singh N.D."/>
            <person name="Abad J.P."/>
            <person name="Abt D.N."/>
            <person name="Adryan B."/>
            <person name="Aguade M."/>
            <person name="Akashi H."/>
            <person name="Anderson W.W."/>
            <person name="Aquadro C.F."/>
            <person name="Ardell D.H."/>
            <person name="Arguello R."/>
            <person name="Artieri C.G."/>
            <person name="Barbash D.A."/>
            <person name="Barker D."/>
            <person name="Barsanti P."/>
            <person name="Batterham P."/>
            <person name="Batzoglou S."/>
            <person name="Begun D."/>
            <person name="Bhutkar A."/>
            <person name="Blanco E."/>
            <person name="Bosak S.A."/>
            <person name="Bradley R.K."/>
            <person name="Brand A.D."/>
            <person name="Brent M.R."/>
            <person name="Brooks A.N."/>
            <person name="Brown R.H."/>
            <person name="Butlin R.K."/>
            <person name="Caggese C."/>
            <person name="Calvi B.R."/>
            <person name="Bernardo de Carvalho A."/>
            <person name="Caspi A."/>
            <person name="Castrezana S."/>
            <person name="Celniker S.E."/>
            <person name="Chang J.L."/>
            <person name="Chapple C."/>
            <person name="Chatterji S."/>
            <person name="Chinwalla A."/>
            <person name="Civetta A."/>
            <person name="Clifton S.W."/>
            <person name="Comeron J.M."/>
            <person name="Costello J.C."/>
            <person name="Coyne J.A."/>
            <person name="Daub J."/>
            <person name="David R.G."/>
            <person name="Delcher A.L."/>
            <person name="Delehaunty K."/>
            <person name="Do C.B."/>
            <person name="Ebling H."/>
            <person name="Edwards K."/>
            <person name="Eickbush T."/>
            <person name="Evans J.D."/>
            <person name="Filipski A."/>
            <person name="Findeiss S."/>
            <person name="Freyhult E."/>
            <person name="Fulton L."/>
            <person name="Fulton R."/>
            <person name="Garcia A.C."/>
            <person name="Gardiner A."/>
            <person name="Garfield D.A."/>
            <person name="Garvin B.E."/>
            <person name="Gibson G."/>
            <person name="Gilbert D."/>
            <person name="Gnerre S."/>
            <person name="Godfrey J."/>
            <person name="Good R."/>
            <person name="Gotea V."/>
            <person name="Gravely B."/>
            <person name="Greenberg A.J."/>
            <person name="Griffiths-Jones S."/>
            <person name="Gross S."/>
            <person name="Guigo R."/>
            <person name="Gustafson E.A."/>
            <person name="Haerty W."/>
            <person name="Hahn M.W."/>
            <person name="Halligan D.L."/>
            <person name="Halpern A.L."/>
            <person name="Halter G.M."/>
            <person name="Han M.V."/>
            <person name="Heger A."/>
            <person name="Hillier L."/>
            <person name="Hinrichs A.S."/>
            <person name="Holmes I."/>
            <person name="Hoskins R.A."/>
            <person name="Hubisz M.J."/>
            <person name="Hultmark D."/>
            <person name="Huntley M.A."/>
            <person name="Jaffe D.B."/>
            <person name="Jagadeeshan S."/>
            <person name="Jeck W.R."/>
            <person name="Johnson J."/>
            <person name="Jones C.D."/>
            <person name="Jordan W.C."/>
            <person name="Karpen G.H."/>
            <person name="Kataoka E."/>
            <person name="Keightley P.D."/>
            <person name="Kheradpour P."/>
            <person name="Kirkness E.F."/>
            <person name="Koerich L.B."/>
            <person name="Kristiansen K."/>
            <person name="Kudrna D."/>
            <person name="Kulathinal R.J."/>
            <person name="Kumar S."/>
            <person name="Kwok R."/>
            <person name="Lander E."/>
            <person name="Langley C.H."/>
            <person name="Lapoint R."/>
            <person name="Lazzaro B.P."/>
            <person name="Lee S.J."/>
            <person name="Levesque L."/>
            <person name="Li R."/>
            <person name="Lin C.F."/>
            <person name="Lin M.F."/>
            <person name="Lindblad-Toh K."/>
            <person name="Llopart A."/>
            <person name="Long M."/>
            <person name="Low L."/>
            <person name="Lozovsky E."/>
            <person name="Lu J."/>
            <person name="Luo M."/>
            <person name="Machado C.A."/>
            <person name="Makalowski W."/>
            <person name="Marzo M."/>
            <person name="Matsuda M."/>
            <person name="Matzkin L."/>
            <person name="McAllister B."/>
            <person name="McBride C.S."/>
            <person name="McKernan B."/>
            <person name="McKernan K."/>
            <person name="Mendez-Lago M."/>
            <person name="Minx P."/>
            <person name="Mollenhauer M.U."/>
            <person name="Montooth K."/>
            <person name="Mount S.M."/>
            <person name="Mu X."/>
            <person name="Myers E."/>
            <person name="Negre B."/>
            <person name="Newfeld S."/>
            <person name="Nielsen R."/>
            <person name="Noor M.A."/>
            <person name="O'Grady P."/>
            <person name="Pachter L."/>
            <person name="Papaceit M."/>
            <person name="Parisi M.J."/>
            <person name="Parisi M."/>
            <person name="Parts L."/>
            <person name="Pedersen J.S."/>
            <person name="Pesole G."/>
            <person name="Phillippy A.M."/>
            <person name="Ponting C.P."/>
            <person name="Pop M."/>
            <person name="Porcelli D."/>
            <person name="Powell J.R."/>
            <person name="Prohaska S."/>
            <person name="Pruitt K."/>
            <person name="Puig M."/>
            <person name="Quesneville H."/>
            <person name="Ram K.R."/>
            <person name="Rand D."/>
            <person name="Rasmussen M.D."/>
            <person name="Reed L.K."/>
            <person name="Reenan R."/>
            <person name="Reily A."/>
            <person name="Remington K.A."/>
            <person name="Rieger T.T."/>
            <person name="Ritchie M.G."/>
            <person name="Robin C."/>
            <person name="Rogers Y.H."/>
            <person name="Rohde C."/>
            <person name="Rozas J."/>
            <person name="Rubenfield M.J."/>
            <person name="Ruiz A."/>
            <person name="Russo S."/>
            <person name="Salzberg S.L."/>
            <person name="Sanchez-Gracia A."/>
            <person name="Saranga D.J."/>
            <person name="Sato H."/>
            <person name="Schaeffer S.W."/>
            <person name="Schatz M.C."/>
            <person name="Schlenke T."/>
            <person name="Schwartz R."/>
            <person name="Segarra C."/>
            <person name="Singh R.S."/>
            <person name="Sirot L."/>
            <person name="Sirota M."/>
            <person name="Sisneros N.B."/>
            <person name="Smith C.D."/>
            <person name="Smith T.F."/>
            <person name="Spieth J."/>
            <person name="Stage D.E."/>
            <person name="Stark A."/>
            <person name="Stephan W."/>
            <person name="Strausberg R.L."/>
            <person name="Strempel S."/>
            <person name="Sturgill D."/>
            <person name="Sutton G."/>
            <person name="Sutton G.G."/>
            <person name="Tao W."/>
            <person name="Teichmann S."/>
            <person name="Tobari Y.N."/>
            <person name="Tomimura Y."/>
            <person name="Tsolas J.M."/>
            <person name="Valente V.L."/>
            <person name="Venter E."/>
            <person name="Venter J.C."/>
            <person name="Vicario S."/>
            <person name="Vieira F.G."/>
            <person name="Vilella A.J."/>
            <person name="Villasante A."/>
            <person name="Walenz B."/>
            <person name="Wang J."/>
            <person name="Wasserman M."/>
            <person name="Watts T."/>
            <person name="Wilson D."/>
            <person name="Wilson R.K."/>
            <person name="Wing R.A."/>
            <person name="Wolfner M.F."/>
            <person name="Wong A."/>
            <person name="Wong G.K."/>
            <person name="Wu C.I."/>
            <person name="Wu G."/>
            <person name="Yamamoto D."/>
            <person name="Yang H.P."/>
            <person name="Yang S.P."/>
            <person name="Yorke J.A."/>
            <person name="Yoshida K."/>
            <person name="Zdobnov E."/>
            <person name="Zhang P."/>
            <person name="Zhang Y."/>
            <person name="Zimin A.V."/>
            <person name="Baldwin J."/>
            <person name="Abdouelleil A."/>
            <person name="Abdulkadir J."/>
            <person name="Abebe A."/>
            <person name="Abera B."/>
            <person name="Abreu J."/>
            <person name="Acer S.C."/>
            <person name="Aftuck L."/>
            <person name="Alexander A."/>
            <person name="An P."/>
            <person name="Anderson E."/>
            <person name="Anderson S."/>
            <person name="Arachi H."/>
            <person name="Azer M."/>
            <person name="Bachantsang P."/>
            <person name="Barry A."/>
            <person name="Bayul T."/>
            <person name="Berlin A."/>
            <person name="Bessette D."/>
            <person name="Bloom T."/>
            <person name="Blye J."/>
            <person name="Boguslavskiy L."/>
            <person name="Bonnet C."/>
            <person name="Boukhgalter B."/>
            <person name="Bourzgui I."/>
            <person name="Brown A."/>
            <person name="Cahill P."/>
            <person name="Channer S."/>
            <person name="Cheshatsang Y."/>
            <person name="Chuda L."/>
            <person name="Citroen M."/>
            <person name="Collymore A."/>
            <person name="Cooke P."/>
            <person name="Costello M."/>
            <person name="D'Aco K."/>
            <person name="Daza R."/>
            <person name="De Haan G."/>
            <person name="DeGray S."/>
            <person name="DeMaso C."/>
            <person name="Dhargay N."/>
            <person name="Dooley K."/>
            <person name="Dooley E."/>
            <person name="Doricent M."/>
            <person name="Dorje P."/>
            <person name="Dorjee K."/>
            <person name="Dupes A."/>
            <person name="Elong R."/>
            <person name="Falk J."/>
            <person name="Farina A."/>
            <person name="Faro S."/>
            <person name="Ferguson D."/>
            <person name="Fisher S."/>
            <person name="Foley C.D."/>
            <person name="Franke A."/>
            <person name="Friedrich D."/>
            <person name="Gadbois L."/>
            <person name="Gearin G."/>
            <person name="Gearin C.R."/>
            <person name="Giannoukos G."/>
            <person name="Goode T."/>
            <person name="Graham J."/>
            <person name="Grandbois E."/>
            <person name="Grewal S."/>
            <person name="Gyaltsen K."/>
            <person name="Hafez N."/>
            <person name="Hagos B."/>
            <person name="Hall J."/>
            <person name="Henson C."/>
            <person name="Hollinger A."/>
            <person name="Honan T."/>
            <person name="Huard M.D."/>
            <person name="Hughes L."/>
            <person name="Hurhula B."/>
            <person name="Husby M.E."/>
            <person name="Kamat A."/>
            <person name="Kanga B."/>
            <person name="Kashin S."/>
            <person name="Khazanovich D."/>
            <person name="Kisner P."/>
            <person name="Lance K."/>
            <person name="Lara M."/>
            <person name="Lee W."/>
            <person name="Lennon N."/>
            <person name="Letendre F."/>
            <person name="LeVine R."/>
            <person name="Lipovsky A."/>
            <person name="Liu X."/>
            <person name="Liu J."/>
            <person name="Liu S."/>
            <person name="Lokyitsang T."/>
            <person name="Lokyitsang Y."/>
            <person name="Lubonja R."/>
            <person name="Lui A."/>
            <person name="MacDonald P."/>
            <person name="Magnisalis V."/>
            <person name="Maru K."/>
            <person name="Matthews C."/>
            <person name="McCusker W."/>
            <person name="McDonough S."/>
            <person name="Mehta T."/>
            <person name="Meldrim J."/>
            <person name="Meneus L."/>
            <person name="Mihai O."/>
            <person name="Mihalev A."/>
            <person name="Mihova T."/>
            <person name="Mittelman R."/>
            <person name="Mlenga V."/>
            <person name="Montmayeur A."/>
            <person name="Mulrain L."/>
            <person name="Navidi A."/>
            <person name="Naylor J."/>
            <person name="Negash T."/>
            <person name="Nguyen T."/>
            <person name="Nguyen N."/>
            <person name="Nicol R."/>
            <person name="Norbu C."/>
            <person name="Norbu N."/>
            <person name="Novod N."/>
            <person name="O'Neill B."/>
            <person name="Osman S."/>
            <person name="Markiewicz E."/>
            <person name="Oyono O.L."/>
            <person name="Patti C."/>
            <person name="Phunkhang P."/>
            <person name="Pierre F."/>
            <person name="Priest M."/>
            <person name="Raghuraman S."/>
            <person name="Rege F."/>
            <person name="Reyes R."/>
            <person name="Rise C."/>
            <person name="Rogov P."/>
            <person name="Ross K."/>
            <person name="Ryan E."/>
            <person name="Settipalli S."/>
            <person name="Shea T."/>
            <person name="Sherpa N."/>
            <person name="Shi L."/>
            <person name="Shih D."/>
            <person name="Sparrow T."/>
            <person name="Spaulding J."/>
            <person name="Stalker J."/>
            <person name="Stange-Thomann N."/>
            <person name="Stavropoulos S."/>
            <person name="Stone C."/>
            <person name="Strader C."/>
            <person name="Tesfaye S."/>
            <person name="Thomson T."/>
            <person name="Thoulutsang Y."/>
            <person name="Thoulutsang D."/>
            <person name="Topham K."/>
            <person name="Topping I."/>
            <person name="Tsamla T."/>
            <person name="Vassiliev H."/>
            <person name="Vo A."/>
            <person name="Wangchuk T."/>
            <person name="Wangdi T."/>
            <person name="Weiand M."/>
            <person name="Wilkinson J."/>
            <person name="Wilson A."/>
            <person name="Yadav S."/>
            <person name="Young G."/>
            <person name="Yu Q."/>
            <person name="Zembek L."/>
            <person name="Zhong D."/>
            <person name="Zimmer A."/>
            <person name="Zwirko Z."/>
            <person name="Jaffe D.B."/>
            <person name="Alvarez P."/>
            <person name="Brockman W."/>
            <person name="Butler J."/>
            <person name="Chin C."/>
            <person name="Gnerre S."/>
            <person name="Grabherr M."/>
            <person name="Kleber M."/>
            <person name="Mauceli E."/>
            <person name="MacCallum I."/>
        </authorList>
    </citation>
    <scope>NUCLEOTIDE SEQUENCE [LARGE SCALE GENOMIC DNA]</scope>
    <source>
        <strain evidence="4">Tucson 15010-1051.87</strain>
    </source>
</reference>
<proteinExistence type="predicted"/>
<evidence type="ECO:0000256" key="2">
    <source>
        <dbReference type="SAM" id="MobiDB-lite"/>
    </source>
</evidence>
<dbReference type="InParanoid" id="B4LZ62"/>
<dbReference type="AlphaFoldDB" id="B4LZ62"/>